<evidence type="ECO:0000256" key="3">
    <source>
        <dbReference type="ARBA" id="ARBA00022475"/>
    </source>
</evidence>
<dbReference type="PANTHER" id="PTHR38779:SF2">
    <property type="entry name" value="TYPE II SECRETION SYSTEM PROTEIN I-RELATED"/>
    <property type="match status" value="1"/>
</dbReference>
<keyword evidence="3" id="KW-1003">Cell membrane</keyword>
<dbReference type="NCBIfam" id="TIGR01707">
    <property type="entry name" value="gspI"/>
    <property type="match status" value="1"/>
</dbReference>
<evidence type="ECO:0000256" key="5">
    <source>
        <dbReference type="ARBA" id="ARBA00022519"/>
    </source>
</evidence>
<keyword evidence="6 9" id="KW-0812">Transmembrane</keyword>
<feature type="transmembrane region" description="Helical" evidence="9">
    <location>
        <begin position="21"/>
        <end position="40"/>
    </location>
</feature>
<dbReference type="OrthoDB" id="6123at475"/>
<dbReference type="GO" id="GO:0015628">
    <property type="term" value="P:protein secretion by the type II secretion system"/>
    <property type="evidence" value="ECO:0007669"/>
    <property type="project" value="UniProtKB-UniRule"/>
</dbReference>
<keyword evidence="4 9" id="KW-0488">Methylation</keyword>
<protein>
    <recommendedName>
        <fullName evidence="9">Type II secretion system protein I</fullName>
        <shortName evidence="9">T2SS minor pseudopilin I</shortName>
    </recommendedName>
</protein>
<dbReference type="EMBL" id="LZMZ01000054">
    <property type="protein sequence ID" value="OBX72952.1"/>
    <property type="molecule type" value="Genomic_DNA"/>
</dbReference>
<organism evidence="11 12">
    <name type="scientific">Faucicola atlantae</name>
    <dbReference type="NCBI Taxonomy" id="34059"/>
    <lineage>
        <taxon>Bacteria</taxon>
        <taxon>Pseudomonadati</taxon>
        <taxon>Pseudomonadota</taxon>
        <taxon>Gammaproteobacteria</taxon>
        <taxon>Moraxellales</taxon>
        <taxon>Moraxellaceae</taxon>
        <taxon>Faucicola</taxon>
    </lineage>
</organism>
<comment type="PTM">
    <text evidence="9">Cleaved by prepilin peptidase.</text>
</comment>
<evidence type="ECO:0000256" key="8">
    <source>
        <dbReference type="ARBA" id="ARBA00023136"/>
    </source>
</evidence>
<keyword evidence="5 9" id="KW-0997">Cell inner membrane</keyword>
<dbReference type="PANTHER" id="PTHR38779">
    <property type="entry name" value="TYPE II SECRETION SYSTEM PROTEIN I-RELATED"/>
    <property type="match status" value="1"/>
</dbReference>
<dbReference type="Pfam" id="PF07963">
    <property type="entry name" value="N_methyl"/>
    <property type="match status" value="1"/>
</dbReference>
<evidence type="ECO:0000256" key="4">
    <source>
        <dbReference type="ARBA" id="ARBA00022481"/>
    </source>
</evidence>
<dbReference type="Pfam" id="PF02501">
    <property type="entry name" value="T2SSI"/>
    <property type="match status" value="1"/>
</dbReference>
<evidence type="ECO:0000259" key="10">
    <source>
        <dbReference type="Pfam" id="PF02501"/>
    </source>
</evidence>
<dbReference type="SUPFAM" id="SSF54523">
    <property type="entry name" value="Pili subunits"/>
    <property type="match status" value="1"/>
</dbReference>
<dbReference type="InterPro" id="IPR003413">
    <property type="entry name" value="T2SS_GspI_C"/>
</dbReference>
<dbReference type="GO" id="GO:0015627">
    <property type="term" value="C:type II protein secretion system complex"/>
    <property type="evidence" value="ECO:0007669"/>
    <property type="project" value="UniProtKB-UniRule"/>
</dbReference>
<dbReference type="InterPro" id="IPR012902">
    <property type="entry name" value="N_methyl_site"/>
</dbReference>
<dbReference type="InterPro" id="IPR045584">
    <property type="entry name" value="Pilin-like"/>
</dbReference>
<dbReference type="PROSITE" id="PS00409">
    <property type="entry name" value="PROKAR_NTER_METHYL"/>
    <property type="match status" value="1"/>
</dbReference>
<evidence type="ECO:0000256" key="1">
    <source>
        <dbReference type="ARBA" id="ARBA00004377"/>
    </source>
</evidence>
<evidence type="ECO:0000313" key="12">
    <source>
        <dbReference type="Proteomes" id="UP000092508"/>
    </source>
</evidence>
<name>A0A1B8Q8M0_9GAMM</name>
<gene>
    <name evidence="11" type="ORF">A9308_01595</name>
</gene>
<accession>A0A1B8Q8M0</accession>
<comment type="similarity">
    <text evidence="2 9">Belongs to the GSP I family.</text>
</comment>
<evidence type="ECO:0000256" key="9">
    <source>
        <dbReference type="RuleBase" id="RU368030"/>
    </source>
</evidence>
<comment type="caution">
    <text evidence="11">The sequence shown here is derived from an EMBL/GenBank/DDBJ whole genome shotgun (WGS) entry which is preliminary data.</text>
</comment>
<feature type="domain" description="Type II secretion system protein GspI C-terminal" evidence="10">
    <location>
        <begin position="54"/>
        <end position="130"/>
    </location>
</feature>
<dbReference type="RefSeq" id="WP_067239052.1">
    <property type="nucleotide sequence ID" value="NZ_LZMZ01000054.1"/>
</dbReference>
<evidence type="ECO:0000256" key="6">
    <source>
        <dbReference type="ARBA" id="ARBA00022692"/>
    </source>
</evidence>
<comment type="subcellular location">
    <subcellularLocation>
        <location evidence="1 9">Cell inner membrane</location>
        <topology evidence="1 9">Single-pass membrane protein</topology>
    </subcellularLocation>
</comment>
<dbReference type="STRING" id="34059.A9308_01595"/>
<dbReference type="AlphaFoldDB" id="A0A1B8Q8M0"/>
<dbReference type="Gene3D" id="3.30.1300.30">
    <property type="entry name" value="GSPII I/J protein-like"/>
    <property type="match status" value="1"/>
</dbReference>
<sequence>MKARRTRWTGQAGRSSHQQGFTLLEVMVALAILAVVAVAASQASRSYLQSVANLKTRTLAQFVANNALTDLRTQQTWLNAPTSSQVDEQGRRWQVTVTPMPMGDTLERVQIAVAPLDDGSSTPRNVVTLEAVLVRMQ</sequence>
<dbReference type="Proteomes" id="UP000092508">
    <property type="component" value="Unassembled WGS sequence"/>
</dbReference>
<reference evidence="11 12" key="1">
    <citation type="submission" date="2016-06" db="EMBL/GenBank/DDBJ databases">
        <title>Draft genome of Moraxella atlantae CCUG 66109.</title>
        <authorList>
            <person name="Salva-Serra F."/>
            <person name="Engstrom-Jakobsson H."/>
            <person name="Thorell K."/>
            <person name="Gonzales-Siles L."/>
            <person name="Karlsson R."/>
            <person name="Boulund F."/>
            <person name="Engstrand L."/>
            <person name="Kristiansson E."/>
            <person name="Moore E."/>
        </authorList>
    </citation>
    <scope>NUCLEOTIDE SEQUENCE [LARGE SCALE GENOMIC DNA]</scope>
    <source>
        <strain evidence="11 12">CCUG 66109</strain>
    </source>
</reference>
<dbReference type="InterPro" id="IPR010052">
    <property type="entry name" value="T2SS_protein-GspI"/>
</dbReference>
<evidence type="ECO:0000256" key="7">
    <source>
        <dbReference type="ARBA" id="ARBA00022989"/>
    </source>
</evidence>
<evidence type="ECO:0000313" key="11">
    <source>
        <dbReference type="EMBL" id="OBX72952.1"/>
    </source>
</evidence>
<evidence type="ECO:0000256" key="2">
    <source>
        <dbReference type="ARBA" id="ARBA00008358"/>
    </source>
</evidence>
<comment type="subunit">
    <text evidence="9">Type II secretion is composed of four main components: the outer membrane complex, the inner membrane complex, the cytoplasmic secretion ATPase and the periplasm-spanning pseudopilus.</text>
</comment>
<proteinExistence type="inferred from homology"/>
<dbReference type="GO" id="GO:0005886">
    <property type="term" value="C:plasma membrane"/>
    <property type="evidence" value="ECO:0007669"/>
    <property type="project" value="UniProtKB-SubCell"/>
</dbReference>
<dbReference type="NCBIfam" id="TIGR02532">
    <property type="entry name" value="IV_pilin_GFxxxE"/>
    <property type="match status" value="1"/>
</dbReference>
<comment type="function">
    <text evidence="9">Component of the type II secretion system required for the energy-dependent secretion of extracellular factors such as proteases and toxins from the periplasm.</text>
</comment>
<keyword evidence="7 9" id="KW-1133">Transmembrane helix</keyword>
<keyword evidence="8 9" id="KW-0472">Membrane</keyword>